<evidence type="ECO:0000256" key="4">
    <source>
        <dbReference type="ARBA" id="ARBA00022679"/>
    </source>
</evidence>
<dbReference type="Pfam" id="PF01638">
    <property type="entry name" value="HxlR"/>
    <property type="match status" value="1"/>
</dbReference>
<dbReference type="InterPro" id="IPR002577">
    <property type="entry name" value="HTH_HxlR"/>
</dbReference>
<gene>
    <name evidence="11" type="ORF">CHS0354_001978</name>
</gene>
<evidence type="ECO:0000256" key="7">
    <source>
        <dbReference type="PIRSR" id="PIRSR605856-50"/>
    </source>
</evidence>
<dbReference type="PROSITE" id="PS00901">
    <property type="entry name" value="CYS_SYNTHASE"/>
    <property type="match status" value="1"/>
</dbReference>
<dbReference type="InterPro" id="IPR005856">
    <property type="entry name" value="Cys_synth"/>
</dbReference>
<evidence type="ECO:0000256" key="2">
    <source>
        <dbReference type="ARBA" id="ARBA00007103"/>
    </source>
</evidence>
<keyword evidence="4 9" id="KW-0808">Transferase</keyword>
<reference evidence="11" key="2">
    <citation type="journal article" date="2021" name="Genome Biol. Evol.">
        <title>Developing a high-quality reference genome for a parasitic bivalve with doubly uniparental inheritance (Bivalvia: Unionida).</title>
        <authorList>
            <person name="Smith C.H."/>
        </authorList>
    </citation>
    <scope>NUCLEOTIDE SEQUENCE</scope>
    <source>
        <strain evidence="11">CHS0354</strain>
        <tissue evidence="11">Mantle</tissue>
    </source>
</reference>
<evidence type="ECO:0000256" key="6">
    <source>
        <dbReference type="ARBA" id="ARBA00023192"/>
    </source>
</evidence>
<proteinExistence type="inferred from homology"/>
<dbReference type="InterPro" id="IPR050214">
    <property type="entry name" value="Cys_Synth/Cystath_Beta-Synth"/>
</dbReference>
<dbReference type="InterPro" id="IPR036390">
    <property type="entry name" value="WH_DNA-bd_sf"/>
</dbReference>
<feature type="domain" description="HTH hxlR-type" evidence="10">
    <location>
        <begin position="23"/>
        <end position="122"/>
    </location>
</feature>
<comment type="cofactor">
    <cofactor evidence="1 7 9">
        <name>pyridoxal 5'-phosphate</name>
        <dbReference type="ChEBI" id="CHEBI:597326"/>
    </cofactor>
</comment>
<dbReference type="NCBIfam" id="TIGR01138">
    <property type="entry name" value="cysM"/>
    <property type="match status" value="1"/>
</dbReference>
<protein>
    <recommendedName>
        <fullName evidence="9">Cysteine synthase</fullName>
        <ecNumber evidence="9">2.5.1.47</ecNumber>
    </recommendedName>
</protein>
<dbReference type="NCBIfam" id="TIGR01136">
    <property type="entry name" value="cysKM"/>
    <property type="match status" value="1"/>
</dbReference>
<sequence>MHKNTSAVVDPDAETATAGEEKCPMTYALNSISGKWKTMIIYHMKDGQVLRFNHLQKKFPDISKKVLTTHLREMERDGLIIRTVYPVVPPKVEYSLTAAALKLKPILESIHNWGKELLTERGKSENLIGNTPMVKISRMAVNPMTVIYGKMEGHNPGGSVKDRPALWMFRDAEQRGMLKPGVKIIEPTSGNTGIALAMIAAVKGYEIELAMPENSTVERVRAMRAYNAKITLTPAKGSMEAAIDYVNDKLKVNAGEYLMLNQFANPANPLSHYESTGPEIWRDTQGKITHFVSAMGTTGTITGMSRFLKEKNPDIRIIGVQPKEGSQIPGIRRWSGEYIPKIYDPSGIDELIYVSEADAVHTTRQLARREGIFCGTSAGGAMWVALKISETAPPGSMIVSVVCDRGDRYLSSNLFE</sequence>
<dbReference type="FunFam" id="3.40.50.1100:FF:000006">
    <property type="entry name" value="Cysteine synthase"/>
    <property type="match status" value="1"/>
</dbReference>
<evidence type="ECO:0000313" key="12">
    <source>
        <dbReference type="Proteomes" id="UP001195483"/>
    </source>
</evidence>
<dbReference type="AlphaFoldDB" id="A0AAE0W7C3"/>
<name>A0AAE0W7C3_9BIVA</name>
<keyword evidence="12" id="KW-1185">Reference proteome</keyword>
<dbReference type="EC" id="2.5.1.47" evidence="9"/>
<evidence type="ECO:0000256" key="8">
    <source>
        <dbReference type="PIRSR" id="PIRSR605856-51"/>
    </source>
</evidence>
<keyword evidence="3 9" id="KW-0028">Amino-acid biosynthesis</keyword>
<dbReference type="Proteomes" id="UP001195483">
    <property type="component" value="Unassembled WGS sequence"/>
</dbReference>
<dbReference type="Pfam" id="PF00291">
    <property type="entry name" value="PALP"/>
    <property type="match status" value="1"/>
</dbReference>
<feature type="binding site" evidence="7">
    <location>
        <position position="377"/>
    </location>
    <ligand>
        <name>pyridoxal 5'-phosphate</name>
        <dbReference type="ChEBI" id="CHEBI:597326"/>
    </ligand>
</feature>
<evidence type="ECO:0000256" key="9">
    <source>
        <dbReference type="RuleBase" id="RU003985"/>
    </source>
</evidence>
<keyword evidence="5 7" id="KW-0663">Pyridoxal phosphate</keyword>
<dbReference type="InterPro" id="IPR001216">
    <property type="entry name" value="P-phosphate_BS"/>
</dbReference>
<dbReference type="PANTHER" id="PTHR10314">
    <property type="entry name" value="CYSTATHIONINE BETA-SYNTHASE"/>
    <property type="match status" value="1"/>
</dbReference>
<dbReference type="CDD" id="cd01561">
    <property type="entry name" value="CBS_like"/>
    <property type="match status" value="1"/>
</dbReference>
<dbReference type="PROSITE" id="PS51118">
    <property type="entry name" value="HTH_HXLR"/>
    <property type="match status" value="1"/>
</dbReference>
<dbReference type="InterPro" id="IPR005858">
    <property type="entry name" value="CysM"/>
</dbReference>
<dbReference type="InterPro" id="IPR036052">
    <property type="entry name" value="TrpB-like_PALP_sf"/>
</dbReference>
<dbReference type="SUPFAM" id="SSF46785">
    <property type="entry name" value="Winged helix' DNA-binding domain"/>
    <property type="match status" value="1"/>
</dbReference>
<evidence type="ECO:0000256" key="5">
    <source>
        <dbReference type="ARBA" id="ARBA00022898"/>
    </source>
</evidence>
<feature type="binding site" evidence="7">
    <location>
        <position position="191"/>
    </location>
    <ligand>
        <name>pyridoxal 5'-phosphate</name>
        <dbReference type="ChEBI" id="CHEBI:597326"/>
    </ligand>
</feature>
<dbReference type="NCBIfam" id="NF008735">
    <property type="entry name" value="PRK11761.1"/>
    <property type="match status" value="1"/>
</dbReference>
<reference evidence="11" key="3">
    <citation type="submission" date="2023-05" db="EMBL/GenBank/DDBJ databases">
        <authorList>
            <person name="Smith C.H."/>
        </authorList>
    </citation>
    <scope>NUCLEOTIDE SEQUENCE</scope>
    <source>
        <strain evidence="11">CHS0354</strain>
        <tissue evidence="11">Mantle</tissue>
    </source>
</reference>
<dbReference type="GO" id="GO:0006535">
    <property type="term" value="P:cysteine biosynthetic process from serine"/>
    <property type="evidence" value="ECO:0007669"/>
    <property type="project" value="UniProtKB-UniRule"/>
</dbReference>
<comment type="similarity">
    <text evidence="2 9">Belongs to the cysteine synthase/cystathionine beta-synthase family.</text>
</comment>
<feature type="modified residue" description="N6-(pyridoxal phosphate)lysine" evidence="8">
    <location>
        <position position="161"/>
    </location>
</feature>
<accession>A0AAE0W7C3</accession>
<organism evidence="11 12">
    <name type="scientific">Potamilus streckersoni</name>
    <dbReference type="NCBI Taxonomy" id="2493646"/>
    <lineage>
        <taxon>Eukaryota</taxon>
        <taxon>Metazoa</taxon>
        <taxon>Spiralia</taxon>
        <taxon>Lophotrochozoa</taxon>
        <taxon>Mollusca</taxon>
        <taxon>Bivalvia</taxon>
        <taxon>Autobranchia</taxon>
        <taxon>Heteroconchia</taxon>
        <taxon>Palaeoheterodonta</taxon>
        <taxon>Unionida</taxon>
        <taxon>Unionoidea</taxon>
        <taxon>Unionidae</taxon>
        <taxon>Ambleminae</taxon>
        <taxon>Lampsilini</taxon>
        <taxon>Potamilus</taxon>
    </lineage>
</organism>
<reference evidence="11" key="1">
    <citation type="journal article" date="2021" name="Genome Biol. Evol.">
        <title>A High-Quality Reference Genome for a Parasitic Bivalve with Doubly Uniparental Inheritance (Bivalvia: Unionida).</title>
        <authorList>
            <person name="Smith C.H."/>
        </authorList>
    </citation>
    <scope>NUCLEOTIDE SEQUENCE</scope>
    <source>
        <strain evidence="11">CHS0354</strain>
    </source>
</reference>
<keyword evidence="6 9" id="KW-0198">Cysteine biosynthesis</keyword>
<dbReference type="InterPro" id="IPR036388">
    <property type="entry name" value="WH-like_DNA-bd_sf"/>
</dbReference>
<dbReference type="SUPFAM" id="SSF53686">
    <property type="entry name" value="Tryptophan synthase beta subunit-like PLP-dependent enzymes"/>
    <property type="match status" value="1"/>
</dbReference>
<comment type="caution">
    <text evidence="11">The sequence shown here is derived from an EMBL/GenBank/DDBJ whole genome shotgun (WGS) entry which is preliminary data.</text>
</comment>
<evidence type="ECO:0000313" key="11">
    <source>
        <dbReference type="EMBL" id="KAK3604171.1"/>
    </source>
</evidence>
<dbReference type="EMBL" id="JAEAOA010000186">
    <property type="protein sequence ID" value="KAK3604171.1"/>
    <property type="molecule type" value="Genomic_DNA"/>
</dbReference>
<evidence type="ECO:0000256" key="3">
    <source>
        <dbReference type="ARBA" id="ARBA00022605"/>
    </source>
</evidence>
<feature type="binding site" evidence="7">
    <location>
        <begin position="296"/>
        <end position="300"/>
    </location>
    <ligand>
        <name>pyridoxal 5'-phosphate</name>
        <dbReference type="ChEBI" id="CHEBI:597326"/>
    </ligand>
</feature>
<dbReference type="Gene3D" id="3.40.50.1100">
    <property type="match status" value="2"/>
</dbReference>
<dbReference type="InterPro" id="IPR001926">
    <property type="entry name" value="TrpB-like_PALP"/>
</dbReference>
<evidence type="ECO:0000256" key="1">
    <source>
        <dbReference type="ARBA" id="ARBA00001933"/>
    </source>
</evidence>
<dbReference type="GO" id="GO:0004124">
    <property type="term" value="F:cysteine synthase activity"/>
    <property type="evidence" value="ECO:0007669"/>
    <property type="project" value="UniProtKB-UniRule"/>
</dbReference>
<dbReference type="Gene3D" id="1.10.10.10">
    <property type="entry name" value="Winged helix-like DNA-binding domain superfamily/Winged helix DNA-binding domain"/>
    <property type="match status" value="1"/>
</dbReference>
<evidence type="ECO:0000259" key="10">
    <source>
        <dbReference type="PROSITE" id="PS51118"/>
    </source>
</evidence>
<comment type="catalytic activity">
    <reaction evidence="9">
        <text>O-acetyl-L-serine + hydrogen sulfide = L-cysteine + acetate</text>
        <dbReference type="Rhea" id="RHEA:14829"/>
        <dbReference type="ChEBI" id="CHEBI:29919"/>
        <dbReference type="ChEBI" id="CHEBI:30089"/>
        <dbReference type="ChEBI" id="CHEBI:35235"/>
        <dbReference type="ChEBI" id="CHEBI:58340"/>
        <dbReference type="EC" id="2.5.1.47"/>
    </reaction>
</comment>